<organism evidence="5 6">
    <name type="scientific">Gallus gallus</name>
    <name type="common">Chicken</name>
    <dbReference type="NCBI Taxonomy" id="9031"/>
    <lineage>
        <taxon>Eukaryota</taxon>
        <taxon>Metazoa</taxon>
        <taxon>Chordata</taxon>
        <taxon>Craniata</taxon>
        <taxon>Vertebrata</taxon>
        <taxon>Euteleostomi</taxon>
        <taxon>Archelosauria</taxon>
        <taxon>Archosauria</taxon>
        <taxon>Dinosauria</taxon>
        <taxon>Saurischia</taxon>
        <taxon>Theropoda</taxon>
        <taxon>Coelurosauria</taxon>
        <taxon>Aves</taxon>
        <taxon>Neognathae</taxon>
        <taxon>Galloanserae</taxon>
        <taxon>Galliformes</taxon>
        <taxon>Phasianidae</taxon>
        <taxon>Phasianinae</taxon>
        <taxon>Gallus</taxon>
    </lineage>
</organism>
<dbReference type="Proteomes" id="UP000000539">
    <property type="component" value="Chromosome 4"/>
</dbReference>
<dbReference type="GeneTree" id="ENSGT00940000157209"/>
<evidence type="ECO:0000259" key="4">
    <source>
        <dbReference type="PROSITE" id="PS50222"/>
    </source>
</evidence>
<reference evidence="5" key="3">
    <citation type="submission" date="2025-09" db="UniProtKB">
        <authorList>
            <consortium name="Ensembl"/>
        </authorList>
    </citation>
    <scope>IDENTIFICATION</scope>
    <source>
        <strain evidence="5">broiler</strain>
    </source>
</reference>
<dbReference type="Gene3D" id="1.10.238.10">
    <property type="entry name" value="EF-hand"/>
    <property type="match status" value="2"/>
</dbReference>
<dbReference type="OrthoDB" id="343296at2759"/>
<sequence length="208" mass="23670">MGLWDLKFLNQVCHQVGFMNVCSLLAWPSFTAEPAGCSVVCTVDRLFVLLSFHCGKKLFLPSPPLTCTYLLQTSFPLCFCLICTMTLVCFLIWQITMRALGCEVRKAEMKRIISEVDQNGSGKINFESFLRVMTQKMAEPFSKEEILKGFKLFDYDGTGKISFEKLKLVAGEVEEDITDEELQVCEAQTHWRIGLCFFATDTICFSWC</sequence>
<keyword evidence="3" id="KW-1133">Transmembrane helix</keyword>
<dbReference type="AlphaFoldDB" id="A0A8V0YHA4"/>
<evidence type="ECO:0000256" key="2">
    <source>
        <dbReference type="ARBA" id="ARBA00022837"/>
    </source>
</evidence>
<reference evidence="5" key="1">
    <citation type="submission" date="2020-11" db="EMBL/GenBank/DDBJ databases">
        <title>Gallus gallus (Chicken) genome, bGalGal1, GRCg7b, maternal haplotype autosomes + Z &amp; W.</title>
        <authorList>
            <person name="Warren W."/>
            <person name="Formenti G."/>
            <person name="Fedrigo O."/>
            <person name="Haase B."/>
            <person name="Mountcastle J."/>
            <person name="Balacco J."/>
            <person name="Tracey A."/>
            <person name="Schneider V."/>
            <person name="Okimoto R."/>
            <person name="Cheng H."/>
            <person name="Hawken R."/>
            <person name="Howe K."/>
            <person name="Jarvis E.D."/>
        </authorList>
    </citation>
    <scope>NUCLEOTIDE SEQUENCE [LARGE SCALE GENOMIC DNA]</scope>
    <source>
        <strain evidence="5">Broiler</strain>
    </source>
</reference>
<dbReference type="InterPro" id="IPR011992">
    <property type="entry name" value="EF-hand-dom_pair"/>
</dbReference>
<feature type="domain" description="EF-hand" evidence="4">
    <location>
        <begin position="104"/>
        <end position="139"/>
    </location>
</feature>
<dbReference type="FunFam" id="1.10.238.10:FF:000178">
    <property type="entry name" value="Calmodulin-2 A"/>
    <property type="match status" value="1"/>
</dbReference>
<evidence type="ECO:0000256" key="1">
    <source>
        <dbReference type="ARBA" id="ARBA00022737"/>
    </source>
</evidence>
<dbReference type="SUPFAM" id="SSF47473">
    <property type="entry name" value="EF-hand"/>
    <property type="match status" value="1"/>
</dbReference>
<proteinExistence type="predicted"/>
<dbReference type="Ensembl" id="ENSGALT00010030874.1">
    <property type="protein sequence ID" value="ENSGALP00010017918.1"/>
    <property type="gene ID" value="ENSGALG00010012874.1"/>
</dbReference>
<keyword evidence="3" id="KW-0472">Membrane</keyword>
<keyword evidence="1" id="KW-0677">Repeat</keyword>
<dbReference type="PANTHER" id="PTHR23048:SF59">
    <property type="entry name" value="EF-HAND SUPERFAMILY PROTEIN"/>
    <property type="match status" value="1"/>
</dbReference>
<feature type="domain" description="EF-hand" evidence="4">
    <location>
        <begin position="141"/>
        <end position="176"/>
    </location>
</feature>
<dbReference type="InterPro" id="IPR002048">
    <property type="entry name" value="EF_hand_dom"/>
</dbReference>
<name>A0A8V0YHA4_CHICK</name>
<evidence type="ECO:0000313" key="6">
    <source>
        <dbReference type="Proteomes" id="UP000000539"/>
    </source>
</evidence>
<feature type="transmembrane region" description="Helical" evidence="3">
    <location>
        <begin position="69"/>
        <end position="93"/>
    </location>
</feature>
<evidence type="ECO:0000313" key="5">
    <source>
        <dbReference type="Ensembl" id="ENSGALP00010017918.1"/>
    </source>
</evidence>
<protein>
    <recommendedName>
        <fullName evidence="4">EF-hand domain-containing protein</fullName>
    </recommendedName>
</protein>
<keyword evidence="2" id="KW-0106">Calcium</keyword>
<dbReference type="Pfam" id="PF00036">
    <property type="entry name" value="EF-hand_1"/>
    <property type="match status" value="1"/>
</dbReference>
<keyword evidence="3" id="KW-0812">Transmembrane</keyword>
<accession>A0A8V0YHA4</accession>
<keyword evidence="6" id="KW-1185">Reference proteome</keyword>
<dbReference type="PANTHER" id="PTHR23048">
    <property type="entry name" value="MYOSIN LIGHT CHAIN 1, 3"/>
    <property type="match status" value="1"/>
</dbReference>
<dbReference type="CDD" id="cd00051">
    <property type="entry name" value="EFh"/>
    <property type="match status" value="1"/>
</dbReference>
<dbReference type="PROSITE" id="PS50222">
    <property type="entry name" value="EF_HAND_2"/>
    <property type="match status" value="2"/>
</dbReference>
<gene>
    <name evidence="5" type="primary">CETN2L</name>
</gene>
<reference evidence="5" key="2">
    <citation type="submission" date="2025-08" db="UniProtKB">
        <authorList>
            <consortium name="Ensembl"/>
        </authorList>
    </citation>
    <scope>IDENTIFICATION</scope>
    <source>
        <strain evidence="5">broiler</strain>
    </source>
</reference>
<dbReference type="GO" id="GO:0005509">
    <property type="term" value="F:calcium ion binding"/>
    <property type="evidence" value="ECO:0007669"/>
    <property type="project" value="InterPro"/>
</dbReference>
<dbReference type="SMART" id="SM00054">
    <property type="entry name" value="EFh"/>
    <property type="match status" value="2"/>
</dbReference>
<dbReference type="GO" id="GO:0043226">
    <property type="term" value="C:organelle"/>
    <property type="evidence" value="ECO:0007669"/>
    <property type="project" value="UniProtKB-ARBA"/>
</dbReference>
<dbReference type="InterPro" id="IPR050230">
    <property type="entry name" value="CALM/Myosin/TropC-like"/>
</dbReference>
<evidence type="ECO:0000256" key="3">
    <source>
        <dbReference type="SAM" id="Phobius"/>
    </source>
</evidence>